<dbReference type="Proteomes" id="UP000636960">
    <property type="component" value="Unassembled WGS sequence"/>
</dbReference>
<sequence>MTAERLIRLRWAVRAVLTLGVTASVAANVLHAPTHPISQAIAAWPPIALLLTVELISRIPVHQRLLAAIRIIATTTIAGITAWISYWHMTGVAARYGETGASVYLLPLSVDGLIVVASISLVEISARLTTVTPTTTTPAVAACAADTERAIAMPAATPPSHPAASAVAAHNETPTADGSRPPKPDYTPAPLRTRPDDPNQTPAPRRPAKDAAARAASSLYQPTNAEDAAMYQAWLAGMEQGHEPSGADLARATGRADDATGTGRRAARRYRQAHATRPTTNAATAAGHTARTARVPATATSS</sequence>
<reference evidence="3" key="1">
    <citation type="submission" date="2021-01" db="EMBL/GenBank/DDBJ databases">
        <title>Whole genome shotgun sequence of Actinoplanes rishiriensis NBRC 108556.</title>
        <authorList>
            <person name="Komaki H."/>
            <person name="Tamura T."/>
        </authorList>
    </citation>
    <scope>NUCLEOTIDE SEQUENCE</scope>
    <source>
        <strain evidence="3">NBRC 108556</strain>
    </source>
</reference>
<gene>
    <name evidence="3" type="ORF">Ari01nite_90560</name>
</gene>
<comment type="caution">
    <text evidence="3">The sequence shown here is derived from an EMBL/GenBank/DDBJ whole genome shotgun (WGS) entry which is preliminary data.</text>
</comment>
<feature type="transmembrane region" description="Helical" evidence="2">
    <location>
        <begin position="68"/>
        <end position="89"/>
    </location>
</feature>
<feature type="transmembrane region" description="Helical" evidence="2">
    <location>
        <begin position="12"/>
        <end position="31"/>
    </location>
</feature>
<feature type="compositionally biased region" description="Basic residues" evidence="1">
    <location>
        <begin position="265"/>
        <end position="274"/>
    </location>
</feature>
<dbReference type="EMBL" id="BOMV01000107">
    <property type="protein sequence ID" value="GIF01592.1"/>
    <property type="molecule type" value="Genomic_DNA"/>
</dbReference>
<feature type="compositionally biased region" description="Low complexity" evidence="1">
    <location>
        <begin position="275"/>
        <end position="302"/>
    </location>
</feature>
<feature type="transmembrane region" description="Helical" evidence="2">
    <location>
        <begin position="37"/>
        <end position="56"/>
    </location>
</feature>
<keyword evidence="2" id="KW-0812">Transmembrane</keyword>
<evidence type="ECO:0000256" key="2">
    <source>
        <dbReference type="SAM" id="Phobius"/>
    </source>
</evidence>
<dbReference type="RefSeq" id="WP_203790402.1">
    <property type="nucleotide sequence ID" value="NZ_BOMV01000107.1"/>
</dbReference>
<dbReference type="Pfam" id="PF10935">
    <property type="entry name" value="DUF2637"/>
    <property type="match status" value="1"/>
</dbReference>
<dbReference type="AlphaFoldDB" id="A0A919KCZ0"/>
<feature type="region of interest" description="Disordered" evidence="1">
    <location>
        <begin position="155"/>
        <end position="215"/>
    </location>
</feature>
<feature type="region of interest" description="Disordered" evidence="1">
    <location>
        <begin position="254"/>
        <end position="302"/>
    </location>
</feature>
<dbReference type="InterPro" id="IPR021235">
    <property type="entry name" value="DUF2637"/>
</dbReference>
<keyword evidence="2" id="KW-0472">Membrane</keyword>
<feature type="compositionally biased region" description="Low complexity" evidence="1">
    <location>
        <begin position="254"/>
        <end position="264"/>
    </location>
</feature>
<evidence type="ECO:0000256" key="1">
    <source>
        <dbReference type="SAM" id="MobiDB-lite"/>
    </source>
</evidence>
<keyword evidence="4" id="KW-1185">Reference proteome</keyword>
<proteinExistence type="predicted"/>
<evidence type="ECO:0000313" key="3">
    <source>
        <dbReference type="EMBL" id="GIF01592.1"/>
    </source>
</evidence>
<feature type="transmembrane region" description="Helical" evidence="2">
    <location>
        <begin position="101"/>
        <end position="122"/>
    </location>
</feature>
<protein>
    <recommendedName>
        <fullName evidence="5">DUF2637 domain-containing protein</fullName>
    </recommendedName>
</protein>
<keyword evidence="2" id="KW-1133">Transmembrane helix</keyword>
<name>A0A919KCZ0_9ACTN</name>
<organism evidence="3 4">
    <name type="scientific">Paractinoplanes rishiriensis</name>
    <dbReference type="NCBI Taxonomy" id="1050105"/>
    <lineage>
        <taxon>Bacteria</taxon>
        <taxon>Bacillati</taxon>
        <taxon>Actinomycetota</taxon>
        <taxon>Actinomycetes</taxon>
        <taxon>Micromonosporales</taxon>
        <taxon>Micromonosporaceae</taxon>
        <taxon>Paractinoplanes</taxon>
    </lineage>
</organism>
<accession>A0A919KCZ0</accession>
<evidence type="ECO:0008006" key="5">
    <source>
        <dbReference type="Google" id="ProtNLM"/>
    </source>
</evidence>
<evidence type="ECO:0000313" key="4">
    <source>
        <dbReference type="Proteomes" id="UP000636960"/>
    </source>
</evidence>